<protein>
    <submittedName>
        <fullName evidence="2">Uncharacterized protein</fullName>
    </submittedName>
</protein>
<feature type="compositionally biased region" description="Basic residues" evidence="1">
    <location>
        <begin position="195"/>
        <end position="211"/>
    </location>
</feature>
<feature type="compositionally biased region" description="Pro residues" evidence="1">
    <location>
        <begin position="214"/>
        <end position="225"/>
    </location>
</feature>
<dbReference type="AlphaFoldDB" id="A0A561BMA4"/>
<evidence type="ECO:0000256" key="1">
    <source>
        <dbReference type="SAM" id="MobiDB-lite"/>
    </source>
</evidence>
<comment type="caution">
    <text evidence="2">The sequence shown here is derived from an EMBL/GenBank/DDBJ whole genome shotgun (WGS) entry which is preliminary data.</text>
</comment>
<proteinExistence type="predicted"/>
<feature type="compositionally biased region" description="Polar residues" evidence="1">
    <location>
        <begin position="177"/>
        <end position="190"/>
    </location>
</feature>
<feature type="compositionally biased region" description="Polar residues" evidence="1">
    <location>
        <begin position="26"/>
        <end position="55"/>
    </location>
</feature>
<evidence type="ECO:0000313" key="3">
    <source>
        <dbReference type="Proteomes" id="UP000318380"/>
    </source>
</evidence>
<dbReference type="EMBL" id="VIVK01000001">
    <property type="protein sequence ID" value="TWD79958.1"/>
    <property type="molecule type" value="Genomic_DNA"/>
</dbReference>
<gene>
    <name evidence="2" type="ORF">FB561_1024</name>
</gene>
<organism evidence="2 3">
    <name type="scientific">Kribbella amoyensis</name>
    <dbReference type="NCBI Taxonomy" id="996641"/>
    <lineage>
        <taxon>Bacteria</taxon>
        <taxon>Bacillati</taxon>
        <taxon>Actinomycetota</taxon>
        <taxon>Actinomycetes</taxon>
        <taxon>Propionibacteriales</taxon>
        <taxon>Kribbellaceae</taxon>
        <taxon>Kribbella</taxon>
    </lineage>
</organism>
<keyword evidence="3" id="KW-1185">Reference proteome</keyword>
<feature type="region of interest" description="Disordered" evidence="1">
    <location>
        <begin position="1"/>
        <end position="99"/>
    </location>
</feature>
<accession>A0A561BMA4</accession>
<feature type="compositionally biased region" description="Basic and acidic residues" evidence="1">
    <location>
        <begin position="1"/>
        <end position="11"/>
    </location>
</feature>
<sequence>MPDDAQFDHYPRYNTPSAKQPANHLTARQSSNDPAAVQQPASRPTTRQLSDTLAATQRPGGHPTAGSGTPNPRSSLPRPPRDHRRPAETHAPPPPRRCRRPEVATLCADWSCRGVRGDRWVHKVRRAVAGGCTKWVRVGGGCTKWVRVVGGRHVVAAAGGAWVGSLMAPFVITTPATTLHRSNNPPSVQQPASRLPHRRARPPRPPRHRRPATAAPPSPRRPSGPRPLATRPLATRPLATRPRPTAPGHHRRPAVEPTLCAGWSYCAGCGDRLVHKVRRAVAGGCTKWGGARGG</sequence>
<name>A0A561BMA4_9ACTN</name>
<feature type="region of interest" description="Disordered" evidence="1">
    <location>
        <begin position="177"/>
        <end position="253"/>
    </location>
</feature>
<reference evidence="2 3" key="1">
    <citation type="submission" date="2019-06" db="EMBL/GenBank/DDBJ databases">
        <title>Sequencing the genomes of 1000 actinobacteria strains.</title>
        <authorList>
            <person name="Klenk H.-P."/>
        </authorList>
    </citation>
    <scope>NUCLEOTIDE SEQUENCE [LARGE SCALE GENOMIC DNA]</scope>
    <source>
        <strain evidence="2 3">DSM 24683</strain>
    </source>
</reference>
<feature type="compositionally biased region" description="Low complexity" evidence="1">
    <location>
        <begin position="226"/>
        <end position="247"/>
    </location>
</feature>
<dbReference type="Proteomes" id="UP000318380">
    <property type="component" value="Unassembled WGS sequence"/>
</dbReference>
<evidence type="ECO:0000313" key="2">
    <source>
        <dbReference type="EMBL" id="TWD79958.1"/>
    </source>
</evidence>